<evidence type="ECO:0000313" key="3">
    <source>
        <dbReference type="Proteomes" id="UP001162164"/>
    </source>
</evidence>
<name>A0ABQ9JB01_9CUCU</name>
<evidence type="ECO:0000313" key="2">
    <source>
        <dbReference type="EMBL" id="KAJ8975120.1"/>
    </source>
</evidence>
<feature type="transmembrane region" description="Helical" evidence="1">
    <location>
        <begin position="191"/>
        <end position="213"/>
    </location>
</feature>
<feature type="transmembrane region" description="Helical" evidence="1">
    <location>
        <begin position="148"/>
        <end position="171"/>
    </location>
</feature>
<comment type="caution">
    <text evidence="2">The sequence shown here is derived from an EMBL/GenBank/DDBJ whole genome shotgun (WGS) entry which is preliminary data.</text>
</comment>
<dbReference type="EMBL" id="JAPWTJ010000873">
    <property type="protein sequence ID" value="KAJ8975120.1"/>
    <property type="molecule type" value="Genomic_DNA"/>
</dbReference>
<organism evidence="2 3">
    <name type="scientific">Molorchus minor</name>
    <dbReference type="NCBI Taxonomy" id="1323400"/>
    <lineage>
        <taxon>Eukaryota</taxon>
        <taxon>Metazoa</taxon>
        <taxon>Ecdysozoa</taxon>
        <taxon>Arthropoda</taxon>
        <taxon>Hexapoda</taxon>
        <taxon>Insecta</taxon>
        <taxon>Pterygota</taxon>
        <taxon>Neoptera</taxon>
        <taxon>Endopterygota</taxon>
        <taxon>Coleoptera</taxon>
        <taxon>Polyphaga</taxon>
        <taxon>Cucujiformia</taxon>
        <taxon>Chrysomeloidea</taxon>
        <taxon>Cerambycidae</taxon>
        <taxon>Lamiinae</taxon>
        <taxon>Monochamini</taxon>
        <taxon>Molorchus</taxon>
    </lineage>
</organism>
<feature type="transmembrane region" description="Helical" evidence="1">
    <location>
        <begin position="269"/>
        <end position="291"/>
    </location>
</feature>
<gene>
    <name evidence="2" type="ORF">NQ317_003602</name>
</gene>
<keyword evidence="1" id="KW-0812">Transmembrane</keyword>
<sequence length="299" mass="34562">MGPWERLKFILVTHLLNSPEKTQKTRNITNSRAGEVFLSSSNLSNGFTSQKRLVRTLWMFVLCSVIWIILSILSVVYMVTEGEISFKWMENSSHWIVIVMKVLLVICTLWDDTVQATVICNYCLQAQLLTSYDIETFKKLLAYLNNEIAPSVCLFTFVNLSFTLSGILWYFKFDNIDKRDVANIWLQYFKYTIMGFYFYCSIYSGSLFNYVCARLTSSCDVLKTVGQEVRARPYVHLETPAYELDSVLIYTTSLKICAKLFYIPIKVKYLWLGITVTAIVLLVLGQCHFLISNIKILMN</sequence>
<protein>
    <recommendedName>
        <fullName evidence="4">Gustatory receptor</fullName>
    </recommendedName>
</protein>
<dbReference type="PANTHER" id="PTHR38337:SF1">
    <property type="entry name" value="GUSTATORY RECEPTOR"/>
    <property type="match status" value="1"/>
</dbReference>
<dbReference type="PANTHER" id="PTHR38337">
    <property type="entry name" value="AGAP010540-PA"/>
    <property type="match status" value="1"/>
</dbReference>
<accession>A0ABQ9JB01</accession>
<feature type="transmembrane region" description="Helical" evidence="1">
    <location>
        <begin position="57"/>
        <end position="80"/>
    </location>
</feature>
<dbReference type="Proteomes" id="UP001162164">
    <property type="component" value="Unassembled WGS sequence"/>
</dbReference>
<reference evidence="2" key="1">
    <citation type="journal article" date="2023" name="Insect Mol. Biol.">
        <title>Genome sequencing provides insights into the evolution of gene families encoding plant cell wall-degrading enzymes in longhorned beetles.</title>
        <authorList>
            <person name="Shin N.R."/>
            <person name="Okamura Y."/>
            <person name="Kirsch R."/>
            <person name="Pauchet Y."/>
        </authorList>
    </citation>
    <scope>NUCLEOTIDE SEQUENCE</scope>
    <source>
        <strain evidence="2">MMC_N1</strain>
    </source>
</reference>
<keyword evidence="3" id="KW-1185">Reference proteome</keyword>
<keyword evidence="1" id="KW-0472">Membrane</keyword>
<proteinExistence type="predicted"/>
<evidence type="ECO:0000256" key="1">
    <source>
        <dbReference type="SAM" id="Phobius"/>
    </source>
</evidence>
<evidence type="ECO:0008006" key="4">
    <source>
        <dbReference type="Google" id="ProtNLM"/>
    </source>
</evidence>
<keyword evidence="1" id="KW-1133">Transmembrane helix</keyword>